<dbReference type="InterPro" id="IPR013106">
    <property type="entry name" value="Ig_V-set"/>
</dbReference>
<dbReference type="Ensembl" id="ENSSANT00000026716.1">
    <property type="protein sequence ID" value="ENSSANP00000025080.1"/>
    <property type="gene ID" value="ENSSANG00000012944.1"/>
</dbReference>
<name>A0A671LX58_9TELE</name>
<accession>A0A671LX58</accession>
<proteinExistence type="predicted"/>
<dbReference type="Proteomes" id="UP000472260">
    <property type="component" value="Unassembled WGS sequence"/>
</dbReference>
<dbReference type="InterPro" id="IPR003599">
    <property type="entry name" value="Ig_sub"/>
</dbReference>
<keyword evidence="1" id="KW-1133">Transmembrane helix</keyword>
<dbReference type="AlphaFoldDB" id="A0A671LX58"/>
<keyword evidence="1" id="KW-0812">Transmembrane</keyword>
<feature type="domain" description="Immunoglobulin" evidence="2">
    <location>
        <begin position="79"/>
        <end position="179"/>
    </location>
</feature>
<dbReference type="SMART" id="SM00409">
    <property type="entry name" value="IG"/>
    <property type="match status" value="1"/>
</dbReference>
<dbReference type="PANTHER" id="PTHR21063:SF4">
    <property type="entry name" value="CD48 ANTIGEN-RELATED"/>
    <property type="match status" value="1"/>
</dbReference>
<dbReference type="InterPro" id="IPR036179">
    <property type="entry name" value="Ig-like_dom_sf"/>
</dbReference>
<evidence type="ECO:0000313" key="3">
    <source>
        <dbReference type="Ensembl" id="ENSSANP00000025080.1"/>
    </source>
</evidence>
<feature type="transmembrane region" description="Helical" evidence="1">
    <location>
        <begin position="183"/>
        <end position="200"/>
    </location>
</feature>
<keyword evidence="1" id="KW-0472">Membrane</keyword>
<evidence type="ECO:0000313" key="4">
    <source>
        <dbReference type="Proteomes" id="UP000472260"/>
    </source>
</evidence>
<reference evidence="3" key="1">
    <citation type="submission" date="2025-08" db="UniProtKB">
        <authorList>
            <consortium name="Ensembl"/>
        </authorList>
    </citation>
    <scope>IDENTIFICATION</scope>
</reference>
<evidence type="ECO:0000256" key="1">
    <source>
        <dbReference type="SAM" id="Phobius"/>
    </source>
</evidence>
<dbReference type="SUPFAM" id="SSF48726">
    <property type="entry name" value="Immunoglobulin"/>
    <property type="match status" value="1"/>
</dbReference>
<keyword evidence="4" id="KW-1185">Reference proteome</keyword>
<dbReference type="Pfam" id="PF07686">
    <property type="entry name" value="V-set"/>
    <property type="match status" value="1"/>
</dbReference>
<dbReference type="Gene3D" id="2.60.40.10">
    <property type="entry name" value="Immunoglobulins"/>
    <property type="match status" value="1"/>
</dbReference>
<dbReference type="PANTHER" id="PTHR21063">
    <property type="entry name" value="LFA-3"/>
    <property type="match status" value="1"/>
</dbReference>
<sequence>MTERYCHTCKSHHSCVISYHFAVKFSGDFSSYLQKVKRSFFYYFHIHSSVIFCDVSPQKILLQLLVCVSDVPAAEQDKMKRKSVKEGESITLHLDGVKKTNNLKIWYFNDTLITEITGDQSKICTDEQCKERFRDRLKLNDQTGSLTIINTRTTDSGLYKLQINSSRFSIIKTFSVTVTGDPSLIHLLLLLLLLLLFCDLHK</sequence>
<evidence type="ECO:0000259" key="2">
    <source>
        <dbReference type="SMART" id="SM00409"/>
    </source>
</evidence>
<organism evidence="3 4">
    <name type="scientific">Sinocyclocheilus anshuiensis</name>
    <dbReference type="NCBI Taxonomy" id="1608454"/>
    <lineage>
        <taxon>Eukaryota</taxon>
        <taxon>Metazoa</taxon>
        <taxon>Chordata</taxon>
        <taxon>Craniata</taxon>
        <taxon>Vertebrata</taxon>
        <taxon>Euteleostomi</taxon>
        <taxon>Actinopterygii</taxon>
        <taxon>Neopterygii</taxon>
        <taxon>Teleostei</taxon>
        <taxon>Ostariophysi</taxon>
        <taxon>Cypriniformes</taxon>
        <taxon>Cyprinidae</taxon>
        <taxon>Cyprininae</taxon>
        <taxon>Sinocyclocheilus</taxon>
    </lineage>
</organism>
<dbReference type="InterPro" id="IPR013783">
    <property type="entry name" value="Ig-like_fold"/>
</dbReference>
<reference evidence="3" key="2">
    <citation type="submission" date="2025-09" db="UniProtKB">
        <authorList>
            <consortium name="Ensembl"/>
        </authorList>
    </citation>
    <scope>IDENTIFICATION</scope>
</reference>
<protein>
    <recommendedName>
        <fullName evidence="2">Immunoglobulin domain-containing protein</fullName>
    </recommendedName>
</protein>